<evidence type="ECO:0000259" key="3">
    <source>
        <dbReference type="Pfam" id="PF01814"/>
    </source>
</evidence>
<feature type="compositionally biased region" description="Basic and acidic residues" evidence="1">
    <location>
        <begin position="194"/>
        <end position="203"/>
    </location>
</feature>
<comment type="caution">
    <text evidence="4">The sequence shown here is derived from an EMBL/GenBank/DDBJ whole genome shotgun (WGS) entry which is preliminary data.</text>
</comment>
<protein>
    <submittedName>
        <fullName evidence="4">Hemerythrin domain-containing protein</fullName>
    </submittedName>
</protein>
<sequence length="212" mass="23553">MDVWQLIERDHENIGSLIRDIPYALNARRSVGSRERMLADLIDELELHARAIGASLYGPLSRDSQTRALTEDLRNGHAEVTRQLQQLARYRRRDSAGWLNTFEDVTFLVDQHLHRHVHELIPAARKLLSAEETGAATRAFVRAKTSALQARRRGARAGAMSSEVAMIATLAGVAAGLGYLVWNRGGFGGSRSGRAVDHGERVSRQAVRPMPR</sequence>
<organism evidence="4 5">
    <name type="scientific">Methylobacterium longum</name>
    <dbReference type="NCBI Taxonomy" id="767694"/>
    <lineage>
        <taxon>Bacteria</taxon>
        <taxon>Pseudomonadati</taxon>
        <taxon>Pseudomonadota</taxon>
        <taxon>Alphaproteobacteria</taxon>
        <taxon>Hyphomicrobiales</taxon>
        <taxon>Methylobacteriaceae</taxon>
        <taxon>Methylobacterium</taxon>
    </lineage>
</organism>
<dbReference type="InterPro" id="IPR012312">
    <property type="entry name" value="Hemerythrin-like"/>
</dbReference>
<dbReference type="RefSeq" id="WP_238291476.1">
    <property type="nucleotide sequence ID" value="NZ_BPQS01000039.1"/>
</dbReference>
<gene>
    <name evidence="4" type="ORF">QWZ18_07310</name>
</gene>
<proteinExistence type="predicted"/>
<dbReference type="Gene3D" id="1.20.120.520">
    <property type="entry name" value="nmb1532 protein domain like"/>
    <property type="match status" value="1"/>
</dbReference>
<accession>A0ABT8AKK5</accession>
<dbReference type="Proteomes" id="UP001244297">
    <property type="component" value="Unassembled WGS sequence"/>
</dbReference>
<reference evidence="5" key="1">
    <citation type="journal article" date="2019" name="Int. J. Syst. Evol. Microbiol.">
        <title>The Global Catalogue of Microorganisms (GCM) 10K type strain sequencing project: providing services to taxonomists for standard genome sequencing and annotation.</title>
        <authorList>
            <consortium name="The Broad Institute Genomics Platform"/>
            <consortium name="The Broad Institute Genome Sequencing Center for Infectious Disease"/>
            <person name="Wu L."/>
            <person name="Ma J."/>
        </authorList>
    </citation>
    <scope>NUCLEOTIDE SEQUENCE [LARGE SCALE GENOMIC DNA]</scope>
    <source>
        <strain evidence="5">CECT 7806</strain>
    </source>
</reference>
<keyword evidence="5" id="KW-1185">Reference proteome</keyword>
<evidence type="ECO:0000313" key="5">
    <source>
        <dbReference type="Proteomes" id="UP001244297"/>
    </source>
</evidence>
<feature type="transmembrane region" description="Helical" evidence="2">
    <location>
        <begin position="161"/>
        <end position="182"/>
    </location>
</feature>
<feature type="region of interest" description="Disordered" evidence="1">
    <location>
        <begin position="192"/>
        <end position="212"/>
    </location>
</feature>
<keyword evidence="2" id="KW-0472">Membrane</keyword>
<name>A0ABT8AKK5_9HYPH</name>
<dbReference type="Pfam" id="PF01814">
    <property type="entry name" value="Hemerythrin"/>
    <property type="match status" value="1"/>
</dbReference>
<evidence type="ECO:0000256" key="1">
    <source>
        <dbReference type="SAM" id="MobiDB-lite"/>
    </source>
</evidence>
<dbReference type="EMBL" id="JAUFPT010000020">
    <property type="protein sequence ID" value="MDN3570428.1"/>
    <property type="molecule type" value="Genomic_DNA"/>
</dbReference>
<keyword evidence="2" id="KW-0812">Transmembrane</keyword>
<evidence type="ECO:0000256" key="2">
    <source>
        <dbReference type="SAM" id="Phobius"/>
    </source>
</evidence>
<feature type="domain" description="Hemerythrin-like" evidence="3">
    <location>
        <begin position="5"/>
        <end position="120"/>
    </location>
</feature>
<evidence type="ECO:0000313" key="4">
    <source>
        <dbReference type="EMBL" id="MDN3570428.1"/>
    </source>
</evidence>
<keyword evidence="2" id="KW-1133">Transmembrane helix</keyword>